<evidence type="ECO:0000313" key="3">
    <source>
        <dbReference type="EMBL" id="MBK0400426.1"/>
    </source>
</evidence>
<protein>
    <submittedName>
        <fullName evidence="3">GNAT family N-acetyltransferase</fullName>
    </submittedName>
</protein>
<reference evidence="3" key="1">
    <citation type="submission" date="2020-12" db="EMBL/GenBank/DDBJ databases">
        <title>Bacterial taxonomy.</title>
        <authorList>
            <person name="Pan X."/>
        </authorList>
    </citation>
    <scope>NUCLEOTIDE SEQUENCE</scope>
    <source>
        <strain evidence="3">M0105</strain>
    </source>
</reference>
<name>A0A8J7SFX0_9RHOB</name>
<feature type="domain" description="BioF2-like acetyltransferase" evidence="2">
    <location>
        <begin position="174"/>
        <end position="315"/>
    </location>
</feature>
<proteinExistence type="predicted"/>
<dbReference type="EMBL" id="JAEHHL010000008">
    <property type="protein sequence ID" value="MBK0400426.1"/>
    <property type="molecule type" value="Genomic_DNA"/>
</dbReference>
<evidence type="ECO:0000259" key="2">
    <source>
        <dbReference type="Pfam" id="PF13480"/>
    </source>
</evidence>
<dbReference type="InterPro" id="IPR038740">
    <property type="entry name" value="BioF2-like_GNAT_dom"/>
</dbReference>
<dbReference type="AlphaFoldDB" id="A0A8J7SFX0"/>
<dbReference type="InterPro" id="IPR016181">
    <property type="entry name" value="Acyl_CoA_acyltransferase"/>
</dbReference>
<dbReference type="Gene3D" id="3.40.630.30">
    <property type="match status" value="1"/>
</dbReference>
<dbReference type="SUPFAM" id="SSF55729">
    <property type="entry name" value="Acyl-CoA N-acyltransferases (Nat)"/>
    <property type="match status" value="1"/>
</dbReference>
<gene>
    <name evidence="3" type="ORF">H0I76_14590</name>
</gene>
<comment type="caution">
    <text evidence="3">The sequence shown here is derived from an EMBL/GenBank/DDBJ whole genome shotgun (WGS) entry which is preliminary data.</text>
</comment>
<dbReference type="Proteomes" id="UP000655420">
    <property type="component" value="Unassembled WGS sequence"/>
</dbReference>
<feature type="region of interest" description="Disordered" evidence="1">
    <location>
        <begin position="551"/>
        <end position="570"/>
    </location>
</feature>
<dbReference type="Pfam" id="PF13480">
    <property type="entry name" value="Acetyltransf_6"/>
    <property type="match status" value="1"/>
</dbReference>
<keyword evidence="4" id="KW-1185">Reference proteome</keyword>
<organism evidence="3 4">
    <name type="scientific">Thermohalobaculum xanthum</name>
    <dbReference type="NCBI Taxonomy" id="2753746"/>
    <lineage>
        <taxon>Bacteria</taxon>
        <taxon>Pseudomonadati</taxon>
        <taxon>Pseudomonadota</taxon>
        <taxon>Alphaproteobacteria</taxon>
        <taxon>Rhodobacterales</taxon>
        <taxon>Paracoccaceae</taxon>
        <taxon>Thermohalobaculum</taxon>
    </lineage>
</organism>
<evidence type="ECO:0000313" key="4">
    <source>
        <dbReference type="Proteomes" id="UP000655420"/>
    </source>
</evidence>
<evidence type="ECO:0000256" key="1">
    <source>
        <dbReference type="SAM" id="MobiDB-lite"/>
    </source>
</evidence>
<sequence length="570" mass="60926">MEIAIATGEHGRALLADADFLAAWGELAALDPKFTLLQEPPFVRAWFRAYAEVYAPVIVTARGHGGALAALMPLALRKRDGKLTHAGAEQAEYHGWIARPAEDAAFPLHALAALRREIPFGSWQWRWGPPGTPLDWTGDPALARAGLHVAVERRNSPVLDLRDGDKLKKLLSNKSLRAKMNRYRKAGGYRFERIRDPGQACDLMAEIARQCDFRQEAINGVRPFADDPCKAAFFVERMQDPDAVHFTVLWNGERPLAFHIGGCDGRTCLLGLSTFGPADSRNSPGSLLLVELARMLCEEGFEQLDLTPGTDPYKQRFATSEQELARLTVLGTRAAALRSRATTAVKGAIVDLTASRGLAAQERFARWQRDLKAARHRLRELGLAGVFARGGATGGGRVACLVTRIAGDPPEAAGDGIGRQAWADLMTASAGLPASIRRARLSAALGRFQEGQTLYSLREGDAVRITAWLHAASGDERGQALADRGVVAADAPLIHAIDWCGTVPAGAALRHLLAGILGDLAAGGQSEAVLLIDAGEAEGMGAARALGFADAPAAPHATEEARADQSAAPN</sequence>
<accession>A0A8J7SFX0</accession>
<dbReference type="RefSeq" id="WP_200611201.1">
    <property type="nucleotide sequence ID" value="NZ_JAEHHL010000008.1"/>
</dbReference>